<comment type="caution">
    <text evidence="1">The sequence shown here is derived from an EMBL/GenBank/DDBJ whole genome shotgun (WGS) entry which is preliminary data.</text>
</comment>
<dbReference type="Proteomes" id="UP000521358">
    <property type="component" value="Unassembled WGS sequence"/>
</dbReference>
<organism evidence="1 2">
    <name type="scientific">Vagococcus fluvialis</name>
    <dbReference type="NCBI Taxonomy" id="2738"/>
    <lineage>
        <taxon>Bacteria</taxon>
        <taxon>Bacillati</taxon>
        <taxon>Bacillota</taxon>
        <taxon>Bacilli</taxon>
        <taxon>Lactobacillales</taxon>
        <taxon>Enterococcaceae</taxon>
        <taxon>Vagococcus</taxon>
    </lineage>
</organism>
<reference evidence="1 2" key="1">
    <citation type="submission" date="2020-03" db="EMBL/GenBank/DDBJ databases">
        <title>Bacterial samples isolated from urine from healthy bovine heifers (Gyr breed).</title>
        <authorList>
            <person name="Giannattasio-Ferraz S."/>
            <person name="Maskeri L."/>
            <person name="Penido A."/>
            <person name="Barbosa-Stancioli E.F."/>
            <person name="Putonti C."/>
        </authorList>
    </citation>
    <scope>NUCLEOTIDE SEQUENCE [LARGE SCALE GENOMIC DNA]</scope>
    <source>
        <strain evidence="1 2">UFMG-H7</strain>
    </source>
</reference>
<name>A0A7X6D7M8_9ENTE</name>
<evidence type="ECO:0000313" key="2">
    <source>
        <dbReference type="Proteomes" id="UP000521358"/>
    </source>
</evidence>
<accession>A0A7X6D7M8</accession>
<sequence length="61" mass="7300">MPIYSFDIGLGVHSVSPSPNHKKLSKTEYNDQLARKLAEYNKMSIEEVKECMRYERRDYFR</sequence>
<dbReference type="AlphaFoldDB" id="A0A7X6D7M8"/>
<dbReference type="RefSeq" id="WP_167806461.1">
    <property type="nucleotide sequence ID" value="NZ_JAAVMB010000003.1"/>
</dbReference>
<proteinExistence type="predicted"/>
<protein>
    <submittedName>
        <fullName evidence="1">Uncharacterized protein</fullName>
    </submittedName>
</protein>
<dbReference type="EMBL" id="JAAVMB010000003">
    <property type="protein sequence ID" value="NKC67205.1"/>
    <property type="molecule type" value="Genomic_DNA"/>
</dbReference>
<gene>
    <name evidence="1" type="ORF">HED35_03820</name>
</gene>
<evidence type="ECO:0000313" key="1">
    <source>
        <dbReference type="EMBL" id="NKC67205.1"/>
    </source>
</evidence>